<evidence type="ECO:0000256" key="8">
    <source>
        <dbReference type="ARBA" id="ARBA00023136"/>
    </source>
</evidence>
<feature type="transmembrane region" description="Helical" evidence="9">
    <location>
        <begin position="157"/>
        <end position="176"/>
    </location>
</feature>
<evidence type="ECO:0000259" key="10">
    <source>
        <dbReference type="Pfam" id="PF01578"/>
    </source>
</evidence>
<organism evidence="11 12">
    <name type="scientific">Orrella marina</name>
    <dbReference type="NCBI Taxonomy" id="2163011"/>
    <lineage>
        <taxon>Bacteria</taxon>
        <taxon>Pseudomonadati</taxon>
        <taxon>Pseudomonadota</taxon>
        <taxon>Betaproteobacteria</taxon>
        <taxon>Burkholderiales</taxon>
        <taxon>Alcaligenaceae</taxon>
        <taxon>Orrella</taxon>
    </lineage>
</organism>
<protein>
    <recommendedName>
        <fullName evidence="4 9">Heme exporter protein C</fullName>
    </recommendedName>
    <alternativeName>
        <fullName evidence="9">Cytochrome c-type biogenesis protein</fullName>
    </alternativeName>
</protein>
<comment type="similarity">
    <text evidence="3 9">Belongs to the CcmC/CycZ/HelC family.</text>
</comment>
<dbReference type="PRINTS" id="PR01386">
    <property type="entry name" value="CCMCBIOGNSIS"/>
</dbReference>
<keyword evidence="12" id="KW-1185">Reference proteome</keyword>
<evidence type="ECO:0000256" key="1">
    <source>
        <dbReference type="ARBA" id="ARBA00002442"/>
    </source>
</evidence>
<dbReference type="OrthoDB" id="9778550at2"/>
<evidence type="ECO:0000256" key="3">
    <source>
        <dbReference type="ARBA" id="ARBA00005840"/>
    </source>
</evidence>
<keyword evidence="9" id="KW-0813">Transport</keyword>
<evidence type="ECO:0000313" key="12">
    <source>
        <dbReference type="Proteomes" id="UP000244571"/>
    </source>
</evidence>
<dbReference type="InterPro" id="IPR045062">
    <property type="entry name" value="Cyt_c_biogenesis_CcsA/CcmC"/>
</dbReference>
<keyword evidence="9" id="KW-0997">Cell inner membrane</keyword>
<dbReference type="NCBIfam" id="TIGR01191">
    <property type="entry name" value="ccmC"/>
    <property type="match status" value="1"/>
</dbReference>
<dbReference type="GO" id="GO:0005886">
    <property type="term" value="C:plasma membrane"/>
    <property type="evidence" value="ECO:0007669"/>
    <property type="project" value="UniProtKB-SubCell"/>
</dbReference>
<dbReference type="PANTHER" id="PTHR30071:SF1">
    <property type="entry name" value="CYTOCHROME B_B6 PROTEIN-RELATED"/>
    <property type="match status" value="1"/>
</dbReference>
<dbReference type="GO" id="GO:0017004">
    <property type="term" value="P:cytochrome complex assembly"/>
    <property type="evidence" value="ECO:0007669"/>
    <property type="project" value="UniProtKB-KW"/>
</dbReference>
<dbReference type="Pfam" id="PF01578">
    <property type="entry name" value="Cytochrom_C_asm"/>
    <property type="match status" value="1"/>
</dbReference>
<keyword evidence="9" id="KW-1003">Cell membrane</keyword>
<dbReference type="EMBL" id="CP028901">
    <property type="protein sequence ID" value="AWB33904.1"/>
    <property type="molecule type" value="Genomic_DNA"/>
</dbReference>
<feature type="transmembrane region" description="Helical" evidence="9">
    <location>
        <begin position="95"/>
        <end position="114"/>
    </location>
</feature>
<dbReference type="RefSeq" id="WP_108621331.1">
    <property type="nucleotide sequence ID" value="NZ_CP028901.1"/>
</dbReference>
<name>A0A2R4XJG3_9BURK</name>
<dbReference type="GO" id="GO:0015232">
    <property type="term" value="F:heme transmembrane transporter activity"/>
    <property type="evidence" value="ECO:0007669"/>
    <property type="project" value="InterPro"/>
</dbReference>
<dbReference type="GO" id="GO:0020037">
    <property type="term" value="F:heme binding"/>
    <property type="evidence" value="ECO:0007669"/>
    <property type="project" value="InterPro"/>
</dbReference>
<accession>A0A2R4XJG3</accession>
<keyword evidence="5 9" id="KW-0812">Transmembrane</keyword>
<feature type="transmembrane region" description="Helical" evidence="9">
    <location>
        <begin position="21"/>
        <end position="42"/>
    </location>
</feature>
<evidence type="ECO:0000256" key="5">
    <source>
        <dbReference type="ARBA" id="ARBA00022692"/>
    </source>
</evidence>
<reference evidence="11 12" key="1">
    <citation type="submission" date="2018-04" db="EMBL/GenBank/DDBJ databases">
        <title>Bordetella sp. HZ20 isolated from seawater.</title>
        <authorList>
            <person name="Sun C."/>
        </authorList>
    </citation>
    <scope>NUCLEOTIDE SEQUENCE [LARGE SCALE GENOMIC DNA]</scope>
    <source>
        <strain evidence="11 12">HZ20</strain>
    </source>
</reference>
<dbReference type="Proteomes" id="UP000244571">
    <property type="component" value="Chromosome"/>
</dbReference>
<proteinExistence type="inferred from homology"/>
<dbReference type="KEGG" id="boz:DBV39_09520"/>
<evidence type="ECO:0000256" key="9">
    <source>
        <dbReference type="RuleBase" id="RU364092"/>
    </source>
</evidence>
<evidence type="ECO:0000256" key="6">
    <source>
        <dbReference type="ARBA" id="ARBA00022748"/>
    </source>
</evidence>
<dbReference type="PANTHER" id="PTHR30071">
    <property type="entry name" value="HEME EXPORTER PROTEIN C"/>
    <property type="match status" value="1"/>
</dbReference>
<gene>
    <name evidence="9" type="primary">ccmC</name>
    <name evidence="11" type="ORF">DBV39_09520</name>
</gene>
<feature type="domain" description="Cytochrome c assembly protein" evidence="10">
    <location>
        <begin position="7"/>
        <end position="183"/>
    </location>
</feature>
<feature type="transmembrane region" description="Helical" evidence="9">
    <location>
        <begin position="62"/>
        <end position="83"/>
    </location>
</feature>
<sequence>MINWFKYSTPRTFYPLAGSMVPWFTVGAVLTAIAGLYVGFFLAPTDAQQGEGYRIIFVHVPVSWMSMFIYVVMAFWAAVGLAFNSRLSAMMASALAPTGAMFTFLSLWTGALWGKPMWGTWWVWDARLTSELILLFLYIAFMALQSSIDDPRRADKAGAVLALVGVVNIPIIYFSVQWWNTLHQGASVSLTRAPSMATIMLVGMLLMALAAWMYTVAVALMRVRCIILEREGHAEWVGQLNEVKR</sequence>
<feature type="transmembrane region" description="Helical" evidence="9">
    <location>
        <begin position="126"/>
        <end position="145"/>
    </location>
</feature>
<feature type="transmembrane region" description="Helical" evidence="9">
    <location>
        <begin position="196"/>
        <end position="220"/>
    </location>
</feature>
<dbReference type="InterPro" id="IPR003557">
    <property type="entry name" value="Cyt_c_biogenesis_CcmC"/>
</dbReference>
<keyword evidence="8 9" id="KW-0472">Membrane</keyword>
<keyword evidence="7 9" id="KW-1133">Transmembrane helix</keyword>
<evidence type="ECO:0000256" key="7">
    <source>
        <dbReference type="ARBA" id="ARBA00022989"/>
    </source>
</evidence>
<comment type="function">
    <text evidence="1 9">Required for the export of heme to the periplasm for the biogenesis of c-type cytochromes.</text>
</comment>
<comment type="subcellular location">
    <subcellularLocation>
        <location evidence="9">Cell inner membrane</location>
    </subcellularLocation>
    <subcellularLocation>
        <location evidence="2">Membrane</location>
        <topology evidence="2">Multi-pass membrane protein</topology>
    </subcellularLocation>
</comment>
<dbReference type="InterPro" id="IPR002541">
    <property type="entry name" value="Cyt_c_assembly"/>
</dbReference>
<keyword evidence="6 9" id="KW-0201">Cytochrome c-type biogenesis</keyword>
<evidence type="ECO:0000256" key="4">
    <source>
        <dbReference type="ARBA" id="ARBA00016463"/>
    </source>
</evidence>
<evidence type="ECO:0000313" key="11">
    <source>
        <dbReference type="EMBL" id="AWB33904.1"/>
    </source>
</evidence>
<dbReference type="AlphaFoldDB" id="A0A2R4XJG3"/>
<evidence type="ECO:0000256" key="2">
    <source>
        <dbReference type="ARBA" id="ARBA00004141"/>
    </source>
</evidence>